<keyword evidence="1" id="KW-0812">Transmembrane</keyword>
<evidence type="ECO:0000313" key="3">
    <source>
        <dbReference type="Proteomes" id="UP000186104"/>
    </source>
</evidence>
<sequence length="50" mass="5256">MIWTSSKTLAVIIGAFIGTWASHLAGAPPIGAILVGFASALVIFLFIRKK</sequence>
<keyword evidence="3" id="KW-1185">Reference proteome</keyword>
<evidence type="ECO:0000256" key="1">
    <source>
        <dbReference type="SAM" id="Phobius"/>
    </source>
</evidence>
<accession>A0A173LJT4</accession>
<proteinExistence type="predicted"/>
<keyword evidence="1" id="KW-0472">Membrane</keyword>
<evidence type="ECO:0000313" key="2">
    <source>
        <dbReference type="EMBL" id="ANI90982.1"/>
    </source>
</evidence>
<organism evidence="2 3">
    <name type="scientific">Dietzia timorensis</name>
    <dbReference type="NCBI Taxonomy" id="499555"/>
    <lineage>
        <taxon>Bacteria</taxon>
        <taxon>Bacillati</taxon>
        <taxon>Actinomycetota</taxon>
        <taxon>Actinomycetes</taxon>
        <taxon>Mycobacteriales</taxon>
        <taxon>Dietziaceae</taxon>
        <taxon>Dietzia</taxon>
    </lineage>
</organism>
<keyword evidence="1" id="KW-1133">Transmembrane helix</keyword>
<protein>
    <submittedName>
        <fullName evidence="2">Uncharacterized protein</fullName>
    </submittedName>
</protein>
<feature type="transmembrane region" description="Helical" evidence="1">
    <location>
        <begin position="31"/>
        <end position="47"/>
    </location>
</feature>
<dbReference type="RefSeq" id="WP_156515334.1">
    <property type="nucleotide sequence ID" value="NZ_CP015961.1"/>
</dbReference>
<reference evidence="2 3" key="1">
    <citation type="submission" date="2016-06" db="EMBL/GenBank/DDBJ databases">
        <title>Complete genome sequence of a saline-alkali tolerant type strain Dietzia timorensis ID05-A0528T.</title>
        <authorList>
            <person name="Wu X."/>
        </authorList>
    </citation>
    <scope>NUCLEOTIDE SEQUENCE [LARGE SCALE GENOMIC DNA]</scope>
    <source>
        <strain evidence="2 3">ID05-A0528</strain>
    </source>
</reference>
<dbReference type="Proteomes" id="UP000186104">
    <property type="component" value="Chromosome"/>
</dbReference>
<dbReference type="KEGG" id="dtm:BJL86_0171"/>
<gene>
    <name evidence="2" type="ORF">BJL86_0171</name>
</gene>
<dbReference type="EMBL" id="CP015961">
    <property type="protein sequence ID" value="ANI90982.1"/>
    <property type="molecule type" value="Genomic_DNA"/>
</dbReference>
<dbReference type="AlphaFoldDB" id="A0A173LJT4"/>
<name>A0A173LJT4_9ACTN</name>